<comment type="caution">
    <text evidence="1">The sequence shown here is derived from an EMBL/GenBank/DDBJ whole genome shotgun (WGS) entry which is preliminary data.</text>
</comment>
<dbReference type="EMBL" id="JAAAIP010000093">
    <property type="protein sequence ID" value="KAG0326057.1"/>
    <property type="molecule type" value="Genomic_DNA"/>
</dbReference>
<organism evidence="1 2">
    <name type="scientific">Dissophora globulifera</name>
    <dbReference type="NCBI Taxonomy" id="979702"/>
    <lineage>
        <taxon>Eukaryota</taxon>
        <taxon>Fungi</taxon>
        <taxon>Fungi incertae sedis</taxon>
        <taxon>Mucoromycota</taxon>
        <taxon>Mortierellomycotina</taxon>
        <taxon>Mortierellomycetes</taxon>
        <taxon>Mortierellales</taxon>
        <taxon>Mortierellaceae</taxon>
        <taxon>Dissophora</taxon>
    </lineage>
</organism>
<dbReference type="InterPro" id="IPR009078">
    <property type="entry name" value="Ferritin-like_SF"/>
</dbReference>
<proteinExistence type="predicted"/>
<evidence type="ECO:0000313" key="2">
    <source>
        <dbReference type="Proteomes" id="UP000738325"/>
    </source>
</evidence>
<keyword evidence="2" id="KW-1185">Reference proteome</keyword>
<gene>
    <name evidence="1" type="ORF">BGZ99_010196</name>
</gene>
<protein>
    <submittedName>
        <fullName evidence="1">Uncharacterized protein</fullName>
    </submittedName>
</protein>
<accession>A0A9P6RQB1</accession>
<dbReference type="Proteomes" id="UP000738325">
    <property type="component" value="Unassembled WGS sequence"/>
</dbReference>
<evidence type="ECO:0000313" key="1">
    <source>
        <dbReference type="EMBL" id="KAG0326057.1"/>
    </source>
</evidence>
<dbReference type="AlphaFoldDB" id="A0A9P6RQB1"/>
<dbReference type="OrthoDB" id="1001765at2759"/>
<name>A0A9P6RQB1_9FUNG</name>
<sequence>MDMDLACPTTTGIDILDFALTLEHLEAAFYDYGITGCENDHVTTLSSVISSLGGNLVPERTYNFLVENVSQFLVIAQALETTGVSAYTGAIDSLDVHLLTAAGVIATGEGRHSYFLNVILGQVGFPYALDTPLSPR</sequence>
<reference evidence="1" key="1">
    <citation type="journal article" date="2020" name="Fungal Divers.">
        <title>Resolving the Mortierellaceae phylogeny through synthesis of multi-gene phylogenetics and phylogenomics.</title>
        <authorList>
            <person name="Vandepol N."/>
            <person name="Liber J."/>
            <person name="Desiro A."/>
            <person name="Na H."/>
            <person name="Kennedy M."/>
            <person name="Barry K."/>
            <person name="Grigoriev I.V."/>
            <person name="Miller A.N."/>
            <person name="O'Donnell K."/>
            <person name="Stajich J.E."/>
            <person name="Bonito G."/>
        </authorList>
    </citation>
    <scope>NUCLEOTIDE SEQUENCE</scope>
    <source>
        <strain evidence="1">REB-010B</strain>
    </source>
</reference>
<dbReference type="Pfam" id="PF13668">
    <property type="entry name" value="Ferritin_2"/>
    <property type="match status" value="2"/>
</dbReference>
<dbReference type="SUPFAM" id="SSF47240">
    <property type="entry name" value="Ferritin-like"/>
    <property type="match status" value="1"/>
</dbReference>